<feature type="region of interest" description="Disordered" evidence="1">
    <location>
        <begin position="117"/>
        <end position="183"/>
    </location>
</feature>
<feature type="compositionally biased region" description="Basic and acidic residues" evidence="1">
    <location>
        <begin position="135"/>
        <end position="154"/>
    </location>
</feature>
<feature type="compositionally biased region" description="Polar residues" evidence="1">
    <location>
        <begin position="232"/>
        <end position="241"/>
    </location>
</feature>
<evidence type="ECO:0000313" key="3">
    <source>
        <dbReference type="EMBL" id="ONH70094.1"/>
    </source>
</evidence>
<feature type="region of interest" description="Disordered" evidence="1">
    <location>
        <begin position="222"/>
        <end position="242"/>
    </location>
</feature>
<evidence type="ECO:0000313" key="2">
    <source>
        <dbReference type="EMBL" id="CDR45866.1"/>
    </source>
</evidence>
<gene>
    <name evidence="3" type="ORF">BON22_0877</name>
    <name evidence="2" type="ORF">CYFA0S_20e01079g</name>
</gene>
<reference evidence="4" key="2">
    <citation type="journal article" date="2017" name="Genome Announc.">
        <title>Genome sequences of Cyberlindnera fabianii 65, Pichia kudriavzevii 129, and Saccharomyces cerevisiae 131 isolated from fermented masau fruits in Zimbabwe.</title>
        <authorList>
            <person name="van Rijswijck I.M.H."/>
            <person name="Derks M.F.L."/>
            <person name="Abee T."/>
            <person name="de Ridder D."/>
            <person name="Smid E.J."/>
        </authorList>
    </citation>
    <scope>NUCLEOTIDE SEQUENCE [LARGE SCALE GENOMIC DNA]</scope>
    <source>
        <strain evidence="4">65</strain>
    </source>
</reference>
<feature type="compositionally biased region" description="Polar residues" evidence="1">
    <location>
        <begin position="161"/>
        <end position="174"/>
    </location>
</feature>
<feature type="compositionally biased region" description="Basic and acidic residues" evidence="1">
    <location>
        <begin position="222"/>
        <end position="231"/>
    </location>
</feature>
<evidence type="ECO:0000256" key="1">
    <source>
        <dbReference type="SAM" id="MobiDB-lite"/>
    </source>
</evidence>
<protein>
    <submittedName>
        <fullName evidence="2">CYFA0S20e01079g1_1</fullName>
    </submittedName>
</protein>
<dbReference type="EMBL" id="LK052905">
    <property type="protein sequence ID" value="CDR45866.1"/>
    <property type="molecule type" value="Genomic_DNA"/>
</dbReference>
<dbReference type="VEuPathDB" id="FungiDB:BON22_0877"/>
<reference evidence="3" key="3">
    <citation type="submission" date="2017-01" db="EMBL/GenBank/DDBJ databases">
        <authorList>
            <person name="Mah S.A."/>
            <person name="Swanson W.J."/>
            <person name="Moy G.W."/>
            <person name="Vacquier V.D."/>
        </authorList>
    </citation>
    <scope>NUCLEOTIDE SEQUENCE [LARGE SCALE GENOMIC DNA]</scope>
    <source>
        <strain evidence="3">65</strain>
    </source>
</reference>
<dbReference type="AlphaFoldDB" id="A0A061BDB4"/>
<accession>A0A061BDB4</accession>
<evidence type="ECO:0000313" key="4">
    <source>
        <dbReference type="Proteomes" id="UP000189513"/>
    </source>
</evidence>
<dbReference type="EMBL" id="MPUK01000001">
    <property type="protein sequence ID" value="ONH70094.1"/>
    <property type="molecule type" value="Genomic_DNA"/>
</dbReference>
<sequence>MGLPYDAIIRRSNNKKRVRIDDEADEVLQPERRLQRRNAMRQLRPPTGEAYPLLDRVNSSHRNGSYGVFGARETRDDAANEFANALEYGDDEIRHWNERLRVLEIDLNRSLLPASATDTSRRYRRYSRSDGASRSADRDLLQRDRDPRDRDSERFIPFQRIRSQPSNNGPIGTSNEREREGSESLQHAIMMRNLHRDQPFRRRGQLDEIISQALDAEILHPHHDVGNRDMSPRTSARNNPNRHAMVIGGPATEDVDLDVLSDRIQRELEHEPLLPPPVPPRHGYRTNQRVNGFQGRLRAPRTRTVSLDEFYIPLTDSHERETDVRPTTRGRHGSRDDDHDDQPASGPRQSI</sequence>
<organism evidence="2">
    <name type="scientific">Cyberlindnera fabianii</name>
    <name type="common">Yeast</name>
    <name type="synonym">Hansenula fabianii</name>
    <dbReference type="NCBI Taxonomy" id="36022"/>
    <lineage>
        <taxon>Eukaryota</taxon>
        <taxon>Fungi</taxon>
        <taxon>Dikarya</taxon>
        <taxon>Ascomycota</taxon>
        <taxon>Saccharomycotina</taxon>
        <taxon>Saccharomycetes</taxon>
        <taxon>Phaffomycetales</taxon>
        <taxon>Phaffomycetaceae</taxon>
        <taxon>Cyberlindnera</taxon>
    </lineage>
</organism>
<name>A0A061BDB4_CYBFA</name>
<feature type="compositionally biased region" description="Basic and acidic residues" evidence="1">
    <location>
        <begin position="316"/>
        <end position="326"/>
    </location>
</feature>
<proteinExistence type="predicted"/>
<dbReference type="Proteomes" id="UP000189513">
    <property type="component" value="Unassembled WGS sequence"/>
</dbReference>
<keyword evidence="4" id="KW-1185">Reference proteome</keyword>
<feature type="region of interest" description="Disordered" evidence="1">
    <location>
        <begin position="316"/>
        <end position="351"/>
    </location>
</feature>
<reference evidence="2" key="1">
    <citation type="journal article" date="2014" name="Genome Announc.">
        <title>Genome sequence of the yeast Cyberlindnera fabianii (Hansenula fabianii).</title>
        <authorList>
            <person name="Freel K.C."/>
            <person name="Sarilar V."/>
            <person name="Neuveglise C."/>
            <person name="Devillers H."/>
            <person name="Friedrich A."/>
            <person name="Schacherer J."/>
        </authorList>
    </citation>
    <scope>NUCLEOTIDE SEQUENCE</scope>
    <source>
        <strain evidence="2">YJS4271</strain>
    </source>
</reference>